<reference evidence="4 5" key="1">
    <citation type="submission" date="2024-09" db="EMBL/GenBank/DDBJ databases">
        <authorList>
            <person name="Sun Q."/>
            <person name="Mori K."/>
        </authorList>
    </citation>
    <scope>NUCLEOTIDE SEQUENCE [LARGE SCALE GENOMIC DNA]</scope>
    <source>
        <strain evidence="4 5">JCM 3143</strain>
    </source>
</reference>
<feature type="domain" description="Cas12f1-like TNB" evidence="3">
    <location>
        <begin position="426"/>
        <end position="500"/>
    </location>
</feature>
<keyword evidence="5" id="KW-1185">Reference proteome</keyword>
<gene>
    <name evidence="4" type="ORF">ACFFSA_25725</name>
</gene>
<accession>A0ABV5S689</accession>
<feature type="compositionally biased region" description="Basic and acidic residues" evidence="2">
    <location>
        <begin position="550"/>
        <end position="565"/>
    </location>
</feature>
<protein>
    <submittedName>
        <fullName evidence="4">Zinc ribbon domain-containing protein</fullName>
    </submittedName>
</protein>
<feature type="compositionally biased region" description="Basic residues" evidence="2">
    <location>
        <begin position="627"/>
        <end position="638"/>
    </location>
</feature>
<keyword evidence="1" id="KW-0238">DNA-binding</keyword>
<feature type="region of interest" description="Disordered" evidence="2">
    <location>
        <begin position="531"/>
        <end position="638"/>
    </location>
</feature>
<organism evidence="4 5">
    <name type="scientific">Nonomuraea helvata</name>
    <dbReference type="NCBI Taxonomy" id="37484"/>
    <lineage>
        <taxon>Bacteria</taxon>
        <taxon>Bacillati</taxon>
        <taxon>Actinomycetota</taxon>
        <taxon>Actinomycetes</taxon>
        <taxon>Streptosporangiales</taxon>
        <taxon>Streptosporangiaceae</taxon>
        <taxon>Nonomuraea</taxon>
    </lineage>
</organism>
<sequence>MSTLTATAPCTAHGAMVETTGEIVSQELLARRVGWLTALARDLTARLVAARWTAADLDALACGAGLDGRALPSKGWMALRRLGWAMAPEPGVYVCDRVLRCAQEQAARALRLTLHRRTLVAAIVATWPQNASARTDAEWQALRALLPDGVNSAEIRNRTRQIRAYRDEHDGFPADLTELEEPPNVAAQIVLAAADRQLATLERTGPRSARLRVRLPLVASPASRRDWAWHVLPLTLPPTVPPQSTLCTPTLRVHHGRVRLDLPFQTLIEVAPATGHTIGCGFDWGLNTLLTGVAGRLTGGRVLSDGRPLTYDASGVSAKLHRLRAQRERLAAKHRHQERLLAGITAADPRFAKLSTAYEVIGVEHERVCARIRNLNKALAWSAARWAVDQAIAAGATVIYLEDLATLEARGRRGSANARLSGQVRGQIVEAIRHLAAKHTIAVVTVPARGTSKYCPRCGDGTSLLRHCPAPDRLTERGWTWAYCPTCGLSCDRDWAAAERIVARGLLGQNATRTHRATGARTIAKVVEGNVARARSARRPTRAARRARRTRTDLHPRPAARDRSKNRPTPKRPARTTRNVTNAAATLMTSSRVPDRRTVPAPLPAKSGQRPAGHAPQPGRHQPSRTGHARNSHHRTGFHHAQATPVLALTEHRGGQARPRPSELPDSFRELQRIQDALVHSAHPPDTNALSVASMVTLAGPFGMPVAAMSPVALRILAQ</sequence>
<dbReference type="InterPro" id="IPR010095">
    <property type="entry name" value="Cas12f1-like_TNB"/>
</dbReference>
<dbReference type="Proteomes" id="UP001589532">
    <property type="component" value="Unassembled WGS sequence"/>
</dbReference>
<feature type="compositionally biased region" description="Basic residues" evidence="2">
    <location>
        <begin position="566"/>
        <end position="575"/>
    </location>
</feature>
<dbReference type="EMBL" id="JBHMBW010000022">
    <property type="protein sequence ID" value="MFB9626499.1"/>
    <property type="molecule type" value="Genomic_DNA"/>
</dbReference>
<evidence type="ECO:0000313" key="5">
    <source>
        <dbReference type="Proteomes" id="UP001589532"/>
    </source>
</evidence>
<evidence type="ECO:0000256" key="2">
    <source>
        <dbReference type="SAM" id="MobiDB-lite"/>
    </source>
</evidence>
<evidence type="ECO:0000259" key="3">
    <source>
        <dbReference type="Pfam" id="PF07282"/>
    </source>
</evidence>
<feature type="compositionally biased region" description="Low complexity" evidence="2">
    <location>
        <begin position="576"/>
        <end position="586"/>
    </location>
</feature>
<evidence type="ECO:0000313" key="4">
    <source>
        <dbReference type="EMBL" id="MFB9626499.1"/>
    </source>
</evidence>
<name>A0ABV5S689_9ACTN</name>
<evidence type="ECO:0000256" key="1">
    <source>
        <dbReference type="ARBA" id="ARBA00023125"/>
    </source>
</evidence>
<feature type="compositionally biased region" description="Basic residues" evidence="2">
    <location>
        <begin position="535"/>
        <end position="549"/>
    </location>
</feature>
<dbReference type="RefSeq" id="WP_344984999.1">
    <property type="nucleotide sequence ID" value="NZ_BAAAXV010000001.1"/>
</dbReference>
<dbReference type="Pfam" id="PF07282">
    <property type="entry name" value="Cas12f1-like_TNB"/>
    <property type="match status" value="1"/>
</dbReference>
<comment type="caution">
    <text evidence="4">The sequence shown here is derived from an EMBL/GenBank/DDBJ whole genome shotgun (WGS) entry which is preliminary data.</text>
</comment>
<proteinExistence type="predicted"/>